<dbReference type="InterPro" id="IPR016024">
    <property type="entry name" value="ARM-type_fold"/>
</dbReference>
<evidence type="ECO:0008006" key="7">
    <source>
        <dbReference type="Google" id="ProtNLM"/>
    </source>
</evidence>
<dbReference type="Pfam" id="PF24436">
    <property type="entry name" value="INTS7_N"/>
    <property type="match status" value="1"/>
</dbReference>
<keyword evidence="6" id="KW-1185">Reference proteome</keyword>
<dbReference type="InterPro" id="IPR055195">
    <property type="entry name" value="INTS7_C_plant"/>
</dbReference>
<dbReference type="PANTHER" id="PTHR13322:SF2">
    <property type="entry name" value="INTEGRATOR COMPLEX SUBUNIT 7"/>
    <property type="match status" value="1"/>
</dbReference>
<proteinExistence type="inferred from homology"/>
<dbReference type="OrthoDB" id="1921953at2759"/>
<comment type="caution">
    <text evidence="5">The sequence shown here is derived from an EMBL/GenBank/DDBJ whole genome shotgun (WGS) entry which is preliminary data.</text>
</comment>
<reference evidence="5 6" key="1">
    <citation type="submission" date="2019-05" db="EMBL/GenBank/DDBJ databases">
        <title>Mikania micrantha, genome provides insights into the molecular mechanism of rapid growth.</title>
        <authorList>
            <person name="Liu B."/>
        </authorList>
    </citation>
    <scope>NUCLEOTIDE SEQUENCE [LARGE SCALE GENOMIC DNA]</scope>
    <source>
        <strain evidence="5">NLD-2019</strain>
        <tissue evidence="5">Leaf</tissue>
    </source>
</reference>
<name>A0A5N6LMI0_9ASTR</name>
<feature type="transmembrane region" description="Helical" evidence="2">
    <location>
        <begin position="851"/>
        <end position="873"/>
    </location>
</feature>
<dbReference type="InterPro" id="IPR033060">
    <property type="entry name" value="INTS7"/>
</dbReference>
<sequence>MATEMAEMRTRMGHLEEHRDAITTVVQEQVKIRLYLVGKLRRGRYDSGVGDEYSTAEGQGLCRSASAGYRLRSALLRSLFVHPIVAQTSVPVAPGCSVALLKCFAAVWSDFDMERTPAACAMEWGIQLDKGLRSNNPAKRKEAIQEVGARLEWWSKEPELSMAEYDMFGLVPGEDKLFANAIFLRLADTFVSDFFSKYKVPNHLELLKRIKLCFNSGDEEVRAMSLVLFGCWSDFAKDNAEIRYLILSCIVSCHVLEVKASLFAAGCFCEFSDDFACVFLEMLVRVVSSSDMPIAGRLAGTRAFAKLGRSSALSSRAYEEGTKLILGLVEDDIVTSMLISLSTIASRSAFLISRQVDLLLRYLNQDRSLSLRATSLRCLNIVLSRSRFRFSPPAKLMSAMFNMLNGELPPVMQHDAIHIMYEILMSKMLSFNCLEINEYFTKILTIVKIVVQSPMISNRLFAMHFLVDISVKFTRKIDMTYDGNDNSLVSQVISFLMDRITLLTSLVLNLNQVITEMEQEIWSLFKWINLLLYKCPNLGEFVINQLHLFIKCLLIKDHGTIGSKLVVCVSKVVNLCLKSMVKYGTLSSQIKNVVRLLIRDVCGCSYFDCYVHIIYHLLLLKEIEECDSDHAYMIENEMLALEKAKKLMELNDYWCAYKVGKYACFQGAWFTAAFIFGELITIVHSESCHQWLTSLTLLAYSEMKILYCSFPEERSTLLNWLVNNRSSCLPLIGVLGEISKTTNHEIENLEGVHKILQVSKELLLANAVMSSGKHYFQIQFLSLRANAIEIVVNVSKLLGTSSFNKGQSRRLHHGASLVQPLTQLSTHLMKLVREYDLVATSFMNMDPTSTIIISAYTLSCSVLAFITGFSLFYQFKNVNLQSNFHAMLIHDLVSRLWHIDQETSKELLLLLRSCIDQSKSFFGQQSKTQRLENTYEVRSIMEVCSFAVKGVVGLQQAAKKMCENDDDIRLQIVNDGLELQLDVLKKWLNVSSMMPAYFFSTRPCVYCQLFVMNRDSKTGAKISILPRYQLHLDICLQLNNMLPESQCRISKLYCILQCKVSYQHRSQDDKNQTKIKFQNWADDNILELNDKLVKYVNNCVKDDDDDDDDGQVAESIVCFGLNQKGQGFSTCMLDVSMFPLGSYEIKWHAGCMDIDGCYWSLNSFNSGPVFTVQKSC</sequence>
<evidence type="ECO:0000259" key="4">
    <source>
        <dbReference type="Pfam" id="PF24436"/>
    </source>
</evidence>
<evidence type="ECO:0000313" key="5">
    <source>
        <dbReference type="EMBL" id="KAD2393389.1"/>
    </source>
</evidence>
<keyword evidence="2" id="KW-0812">Transmembrane</keyword>
<dbReference type="GO" id="GO:0034472">
    <property type="term" value="P:snRNA 3'-end processing"/>
    <property type="evidence" value="ECO:0007669"/>
    <property type="project" value="TreeGrafter"/>
</dbReference>
<evidence type="ECO:0000259" key="3">
    <source>
        <dbReference type="Pfam" id="PF22966"/>
    </source>
</evidence>
<keyword evidence="2" id="KW-1133">Transmembrane helix</keyword>
<evidence type="ECO:0000313" key="6">
    <source>
        <dbReference type="Proteomes" id="UP000326396"/>
    </source>
</evidence>
<organism evidence="5 6">
    <name type="scientific">Mikania micrantha</name>
    <name type="common">bitter vine</name>
    <dbReference type="NCBI Taxonomy" id="192012"/>
    <lineage>
        <taxon>Eukaryota</taxon>
        <taxon>Viridiplantae</taxon>
        <taxon>Streptophyta</taxon>
        <taxon>Embryophyta</taxon>
        <taxon>Tracheophyta</taxon>
        <taxon>Spermatophyta</taxon>
        <taxon>Magnoliopsida</taxon>
        <taxon>eudicotyledons</taxon>
        <taxon>Gunneridae</taxon>
        <taxon>Pentapetalae</taxon>
        <taxon>asterids</taxon>
        <taxon>campanulids</taxon>
        <taxon>Asterales</taxon>
        <taxon>Asteraceae</taxon>
        <taxon>Asteroideae</taxon>
        <taxon>Heliantheae alliance</taxon>
        <taxon>Eupatorieae</taxon>
        <taxon>Mikania</taxon>
    </lineage>
</organism>
<dbReference type="Proteomes" id="UP000326396">
    <property type="component" value="Linkage Group LG9"/>
</dbReference>
<dbReference type="AlphaFoldDB" id="A0A5N6LMI0"/>
<dbReference type="GO" id="GO:0032039">
    <property type="term" value="C:integrator complex"/>
    <property type="evidence" value="ECO:0007669"/>
    <property type="project" value="InterPro"/>
</dbReference>
<comment type="similarity">
    <text evidence="1">Belongs to the Integrator subunit 7 family.</text>
</comment>
<keyword evidence="2" id="KW-0472">Membrane</keyword>
<dbReference type="PANTHER" id="PTHR13322">
    <property type="entry name" value="C1ORF73 PROTEIN"/>
    <property type="match status" value="1"/>
</dbReference>
<dbReference type="InterPro" id="IPR056516">
    <property type="entry name" value="INTS7_N"/>
</dbReference>
<protein>
    <recommendedName>
        <fullName evidence="7">ARM repeat superfamily protein</fullName>
    </recommendedName>
</protein>
<dbReference type="EMBL" id="SZYD01000019">
    <property type="protein sequence ID" value="KAD2393389.1"/>
    <property type="molecule type" value="Genomic_DNA"/>
</dbReference>
<evidence type="ECO:0000256" key="2">
    <source>
        <dbReference type="SAM" id="Phobius"/>
    </source>
</evidence>
<feature type="domain" description="Integrator complex subunit 7-like C-terminal" evidence="3">
    <location>
        <begin position="1007"/>
        <end position="1173"/>
    </location>
</feature>
<feature type="domain" description="Integrator complex subunit 7 N-terminal" evidence="4">
    <location>
        <begin position="199"/>
        <end position="664"/>
    </location>
</feature>
<dbReference type="SUPFAM" id="SSF48371">
    <property type="entry name" value="ARM repeat"/>
    <property type="match status" value="1"/>
</dbReference>
<gene>
    <name evidence="5" type="ORF">E3N88_40366</name>
</gene>
<evidence type="ECO:0000256" key="1">
    <source>
        <dbReference type="ARBA" id="ARBA00008565"/>
    </source>
</evidence>
<dbReference type="Pfam" id="PF22966">
    <property type="entry name" value="INTS7_C_plants"/>
    <property type="match status" value="1"/>
</dbReference>
<accession>A0A5N6LMI0</accession>